<evidence type="ECO:0000256" key="1">
    <source>
        <dbReference type="ARBA" id="ARBA00022679"/>
    </source>
</evidence>
<keyword evidence="2" id="KW-0012">Acyltransferase</keyword>
<feature type="domain" description="N-acetyltransferase" evidence="3">
    <location>
        <begin position="1"/>
        <end position="170"/>
    </location>
</feature>
<organism evidence="4 5">
    <name type="scientific">Plebeiibacterium marinum</name>
    <dbReference type="NCBI Taxonomy" id="2992111"/>
    <lineage>
        <taxon>Bacteria</taxon>
        <taxon>Pseudomonadati</taxon>
        <taxon>Bacteroidota</taxon>
        <taxon>Bacteroidia</taxon>
        <taxon>Marinilabiliales</taxon>
        <taxon>Marinilabiliaceae</taxon>
        <taxon>Plebeiibacterium</taxon>
    </lineage>
</organism>
<dbReference type="Gene3D" id="3.40.630.30">
    <property type="match status" value="1"/>
</dbReference>
<keyword evidence="5" id="KW-1185">Reference proteome</keyword>
<proteinExistence type="predicted"/>
<dbReference type="Pfam" id="PF00583">
    <property type="entry name" value="Acetyltransf_1"/>
    <property type="match status" value="1"/>
</dbReference>
<dbReference type="EMBL" id="JAPDPI010000010">
    <property type="protein sequence ID" value="MCW3805361.1"/>
    <property type="molecule type" value="Genomic_DNA"/>
</dbReference>
<name>A0AAE3MCM1_9BACT</name>
<dbReference type="InterPro" id="IPR000182">
    <property type="entry name" value="GNAT_dom"/>
</dbReference>
<dbReference type="Proteomes" id="UP001207408">
    <property type="component" value="Unassembled WGS sequence"/>
</dbReference>
<dbReference type="InterPro" id="IPR016181">
    <property type="entry name" value="Acyl_CoA_acyltransferase"/>
</dbReference>
<dbReference type="CDD" id="cd04301">
    <property type="entry name" value="NAT_SF"/>
    <property type="match status" value="1"/>
</dbReference>
<comment type="caution">
    <text evidence="4">The sequence shown here is derived from an EMBL/GenBank/DDBJ whole genome shotgun (WGS) entry which is preliminary data.</text>
</comment>
<evidence type="ECO:0000259" key="3">
    <source>
        <dbReference type="PROSITE" id="PS51186"/>
    </source>
</evidence>
<dbReference type="GO" id="GO:0016747">
    <property type="term" value="F:acyltransferase activity, transferring groups other than amino-acyl groups"/>
    <property type="evidence" value="ECO:0007669"/>
    <property type="project" value="InterPro"/>
</dbReference>
<dbReference type="RefSeq" id="WP_301198732.1">
    <property type="nucleotide sequence ID" value="NZ_JAPDPI010000010.1"/>
</dbReference>
<protein>
    <submittedName>
        <fullName evidence="4">GNAT family N-acetyltransferase</fullName>
    </submittedName>
</protein>
<reference evidence="4" key="1">
    <citation type="submission" date="2022-10" db="EMBL/GenBank/DDBJ databases">
        <authorList>
            <person name="Yu W.X."/>
        </authorList>
    </citation>
    <scope>NUCLEOTIDE SEQUENCE</scope>
    <source>
        <strain evidence="4">D04</strain>
    </source>
</reference>
<evidence type="ECO:0000313" key="5">
    <source>
        <dbReference type="Proteomes" id="UP001207408"/>
    </source>
</evidence>
<dbReference type="PANTHER" id="PTHR42919:SF8">
    <property type="entry name" value="N-ALPHA-ACETYLTRANSFERASE 50"/>
    <property type="match status" value="1"/>
</dbReference>
<gene>
    <name evidence="4" type="ORF">OM074_06960</name>
</gene>
<evidence type="ECO:0000256" key="2">
    <source>
        <dbReference type="ARBA" id="ARBA00023315"/>
    </source>
</evidence>
<dbReference type="InterPro" id="IPR051556">
    <property type="entry name" value="N-term/lysine_N-AcTrnsfr"/>
</dbReference>
<accession>A0AAE3MCM1</accession>
<dbReference type="AlphaFoldDB" id="A0AAE3MCM1"/>
<dbReference type="PROSITE" id="PS51186">
    <property type="entry name" value="GNAT"/>
    <property type="match status" value="1"/>
</dbReference>
<dbReference type="SUPFAM" id="SSF55729">
    <property type="entry name" value="Acyl-CoA N-acyltransferases (Nat)"/>
    <property type="match status" value="1"/>
</dbReference>
<dbReference type="PANTHER" id="PTHR42919">
    <property type="entry name" value="N-ALPHA-ACETYLTRANSFERASE"/>
    <property type="match status" value="1"/>
</dbReference>
<evidence type="ECO:0000313" key="4">
    <source>
        <dbReference type="EMBL" id="MCW3805361.1"/>
    </source>
</evidence>
<keyword evidence="1" id="KW-0808">Transferase</keyword>
<sequence>MEIRRITENDIRKLQEIGKQTFFETFSAENSENNMINYLETEFSTEKLSCELRNQSSLFYFAESDKNVIGYLKINFGEAQSEMKNINALEIERIYVLKEFLRKGVGQKLLDMAIKKAKELKKDYVWLGVWEHNSRAIRFYEKNGFFAFDKHIFRLGEDEQTDIMMRLDPV</sequence>